<evidence type="ECO:0000256" key="1">
    <source>
        <dbReference type="ARBA" id="ARBA00022741"/>
    </source>
</evidence>
<accession>A0ABW3MX24</accession>
<evidence type="ECO:0000256" key="5">
    <source>
        <dbReference type="PROSITE-ProRule" id="PRU00560"/>
    </source>
</evidence>
<dbReference type="PANTHER" id="PTHR11070:SF45">
    <property type="entry name" value="DNA 3'-5' HELICASE"/>
    <property type="match status" value="1"/>
</dbReference>
<evidence type="ECO:0000256" key="2">
    <source>
        <dbReference type="ARBA" id="ARBA00022801"/>
    </source>
</evidence>
<evidence type="ECO:0000259" key="7">
    <source>
        <dbReference type="PROSITE" id="PS51198"/>
    </source>
</evidence>
<organism evidence="8 9">
    <name type="scientific">Terrabacter terrigena</name>
    <dbReference type="NCBI Taxonomy" id="574718"/>
    <lineage>
        <taxon>Bacteria</taxon>
        <taxon>Bacillati</taxon>
        <taxon>Actinomycetota</taxon>
        <taxon>Actinomycetes</taxon>
        <taxon>Micrococcales</taxon>
        <taxon>Intrasporangiaceae</taxon>
        <taxon>Terrabacter</taxon>
    </lineage>
</organism>
<feature type="binding site" evidence="5">
    <location>
        <begin position="200"/>
        <end position="207"/>
    </location>
    <ligand>
        <name>ATP</name>
        <dbReference type="ChEBI" id="CHEBI:30616"/>
    </ligand>
</feature>
<feature type="coiled-coil region" evidence="6">
    <location>
        <begin position="12"/>
        <end position="39"/>
    </location>
</feature>
<dbReference type="Proteomes" id="UP001597046">
    <property type="component" value="Unassembled WGS sequence"/>
</dbReference>
<evidence type="ECO:0000313" key="9">
    <source>
        <dbReference type="Proteomes" id="UP001597046"/>
    </source>
</evidence>
<keyword evidence="2 5" id="KW-0378">Hydrolase</keyword>
<dbReference type="PROSITE" id="PS51198">
    <property type="entry name" value="UVRD_HELICASE_ATP_BIND"/>
    <property type="match status" value="1"/>
</dbReference>
<sequence>MPALDTDLTGELAREQAHLDDAREQLARMRRLAESLDASKASDAVSGEVLGRVLARRIASLQDDPRTTLFFGRIDVEPAGGPAEQFHIGRRHVSDEAGDAVVVDWRAPISTAFYRASPIDPMDVVLRRRFGVDRGRLTAFEDENLRASEQPEAGSTAGSLLAAEIERPRTGPMRDIVSTIQPEQDEIVRSDVTVSVCVQGAPGTGKTAVGLHRAAWLLYSFRERLDRSGVLVVGPNRAFLDHIGAVLPSLGEVRVGHATIETLLEHGRVRADEPADVATLKGDARLAAVLHRAVWSHVVRPSEALVVPRGVRKWRVPAYEVKGILDELAARGVRYSAARDLLPQRLAHHVLLEMERSGEAPDDRVQDAVARSPAVKKYVASVWPALDPHGVLHRLLSDADTLGEAAGDDLTADEQAMLLWDKAARTKGAARWSRADMALLDEVDDVLRRVPSLGHVVLDEAQDLSPMQLRAVGRRASTGSVTVLGDIAQGTTPWATGSWDDAMRHLGKADHDLVVLDRGFRVPAVVIEYAARLLPHMAPGLGAPVSVRENPGRLELRPATRDDLHAEVVRAVETAAAAPGSVGVIAADDSVEAVSAALAAASVPHGRLDVDHGDDEDRQVEVVPASVAKGLEFDRTVVVEPSAIAAAEPDERTGLRRLYVVLTRAVSELTIVHAEPLPAELS</sequence>
<keyword evidence="9" id="KW-1185">Reference proteome</keyword>
<dbReference type="RefSeq" id="WP_386052685.1">
    <property type="nucleotide sequence ID" value="NZ_JBHTKH010000006.1"/>
</dbReference>
<evidence type="ECO:0000256" key="4">
    <source>
        <dbReference type="ARBA" id="ARBA00022840"/>
    </source>
</evidence>
<keyword evidence="1 5" id="KW-0547">Nucleotide-binding</keyword>
<keyword evidence="4 5" id="KW-0067">ATP-binding</keyword>
<comment type="caution">
    <text evidence="8">The sequence shown here is derived from an EMBL/GenBank/DDBJ whole genome shotgun (WGS) entry which is preliminary data.</text>
</comment>
<reference evidence="9" key="1">
    <citation type="journal article" date="2019" name="Int. J. Syst. Evol. Microbiol.">
        <title>The Global Catalogue of Microorganisms (GCM) 10K type strain sequencing project: providing services to taxonomists for standard genome sequencing and annotation.</title>
        <authorList>
            <consortium name="The Broad Institute Genomics Platform"/>
            <consortium name="The Broad Institute Genome Sequencing Center for Infectious Disease"/>
            <person name="Wu L."/>
            <person name="Ma J."/>
        </authorList>
    </citation>
    <scope>NUCLEOTIDE SEQUENCE [LARGE SCALE GENOMIC DNA]</scope>
    <source>
        <strain evidence="9">CCUG 57508</strain>
    </source>
</reference>
<dbReference type="PANTHER" id="PTHR11070">
    <property type="entry name" value="UVRD / RECB / PCRA DNA HELICASE FAMILY MEMBER"/>
    <property type="match status" value="1"/>
</dbReference>
<name>A0ABW3MX24_9MICO</name>
<feature type="domain" description="UvrD-like helicase ATP-binding" evidence="7">
    <location>
        <begin position="179"/>
        <end position="523"/>
    </location>
</feature>
<dbReference type="InterPro" id="IPR014016">
    <property type="entry name" value="UvrD-like_ATP-bd"/>
</dbReference>
<protein>
    <submittedName>
        <fullName evidence="8">HelD family protein</fullName>
    </submittedName>
</protein>
<evidence type="ECO:0000313" key="8">
    <source>
        <dbReference type="EMBL" id="MFD1054777.1"/>
    </source>
</evidence>
<dbReference type="InterPro" id="IPR000212">
    <property type="entry name" value="DNA_helicase_UvrD/REP"/>
</dbReference>
<gene>
    <name evidence="8" type="ORF">ACFQ2V_10715</name>
</gene>
<evidence type="ECO:0000256" key="3">
    <source>
        <dbReference type="ARBA" id="ARBA00022806"/>
    </source>
</evidence>
<keyword evidence="3 5" id="KW-0347">Helicase</keyword>
<dbReference type="SUPFAM" id="SSF52540">
    <property type="entry name" value="P-loop containing nucleoside triphosphate hydrolases"/>
    <property type="match status" value="1"/>
</dbReference>
<proteinExistence type="predicted"/>
<dbReference type="InterPro" id="IPR027417">
    <property type="entry name" value="P-loop_NTPase"/>
</dbReference>
<dbReference type="EMBL" id="JBHTKH010000006">
    <property type="protein sequence ID" value="MFD1054777.1"/>
    <property type="molecule type" value="Genomic_DNA"/>
</dbReference>
<keyword evidence="6" id="KW-0175">Coiled coil</keyword>
<dbReference type="Gene3D" id="3.40.50.300">
    <property type="entry name" value="P-loop containing nucleotide triphosphate hydrolases"/>
    <property type="match status" value="2"/>
</dbReference>
<evidence type="ECO:0000256" key="6">
    <source>
        <dbReference type="SAM" id="Coils"/>
    </source>
</evidence>